<feature type="compositionally biased region" description="Basic and acidic residues" evidence="3">
    <location>
        <begin position="1543"/>
        <end position="1554"/>
    </location>
</feature>
<dbReference type="Gene3D" id="2.30.110.10">
    <property type="entry name" value="Electron Transport, Fmn-binding Protein, Chain A"/>
    <property type="match status" value="1"/>
</dbReference>
<feature type="region of interest" description="Disordered" evidence="3">
    <location>
        <begin position="1535"/>
        <end position="1560"/>
    </location>
</feature>
<feature type="region of interest" description="Disordered" evidence="3">
    <location>
        <begin position="1152"/>
        <end position="1190"/>
    </location>
</feature>
<dbReference type="PANTHER" id="PTHR30466:SF1">
    <property type="entry name" value="FMN REDUCTASE (NADH) RUTF"/>
    <property type="match status" value="1"/>
</dbReference>
<dbReference type="SUPFAM" id="SSF50475">
    <property type="entry name" value="FMN-binding split barrel"/>
    <property type="match status" value="1"/>
</dbReference>
<feature type="region of interest" description="Disordered" evidence="3">
    <location>
        <begin position="525"/>
        <end position="609"/>
    </location>
</feature>
<feature type="region of interest" description="Disordered" evidence="3">
    <location>
        <begin position="25"/>
        <end position="99"/>
    </location>
</feature>
<feature type="compositionally biased region" description="Polar residues" evidence="3">
    <location>
        <begin position="805"/>
        <end position="820"/>
    </location>
</feature>
<protein>
    <recommendedName>
        <fullName evidence="4">Flavin reductase like domain-containing protein</fullName>
    </recommendedName>
</protein>
<evidence type="ECO:0000259" key="4">
    <source>
        <dbReference type="SMART" id="SM00903"/>
    </source>
</evidence>
<feature type="compositionally biased region" description="Basic and acidic residues" evidence="3">
    <location>
        <begin position="1297"/>
        <end position="1311"/>
    </location>
</feature>
<gene>
    <name evidence="5" type="ORF">LECACI_7A005862</name>
</gene>
<dbReference type="PANTHER" id="PTHR30466">
    <property type="entry name" value="FLAVIN REDUCTASE"/>
    <property type="match status" value="1"/>
</dbReference>
<evidence type="ECO:0000313" key="5">
    <source>
        <dbReference type="EMBL" id="CAK4030704.1"/>
    </source>
</evidence>
<organism evidence="5 6">
    <name type="scientific">Lecanosticta acicola</name>
    <dbReference type="NCBI Taxonomy" id="111012"/>
    <lineage>
        <taxon>Eukaryota</taxon>
        <taxon>Fungi</taxon>
        <taxon>Dikarya</taxon>
        <taxon>Ascomycota</taxon>
        <taxon>Pezizomycotina</taxon>
        <taxon>Dothideomycetes</taxon>
        <taxon>Dothideomycetidae</taxon>
        <taxon>Mycosphaerellales</taxon>
        <taxon>Mycosphaerellaceae</taxon>
        <taxon>Lecanosticta</taxon>
    </lineage>
</organism>
<sequence>MQISGTASGRFYRAFYRWTLLTSPPHSRRTTTQAVEDDAFSIRAHPSASTHSDSRIRRRLNKDLKRASIDQASSVNNSKRARGKGAAPLQGSRAGAPKPRVRIVKHETRTEKYAEVNGVPIRKINIRWTDFEDGDNTEEVGPAELSNHTEVDSELDGPSKLLNRIPFATESERPFSTLGLGTKVIRERSETVVRVDCVMDGQQVEQLRSKYGDLSSWFWNEHVVQAQVQDGRGQRPDEDGIKDLEGRWLVSISSDVPGNVVRALLILDKHRLGRPHDRMVAGSSQVKAGDYIVQHRDGDHVDVKFALSNTALMAAQKEYGPDLQLLLELFNGEVGLMASSKHPMKARNRLVHSVFISGTHADAEILIDHLSEFTWCDSTPVGEESTSSTKESVTPPAENLNVEAVAEDENDPLAGFRHLSRIEAPARRLPLYTHVLRKRKRDFAEVEVVLPDDKFDQFMARNSLASVHSRYDVLVKVGKPELLLSNNHPAPKRRGRSFRLQGHPQGVRDACFWLKDVFREIERSDTAEQGKNADSGAPQAAKPSLARSDGERQPGTEQDKTATDTFGSSRDTFTSTPRAINQVQVRDSGAGHDSAGKGDSAPGASKQDRRFMVHIGPGNAKRQRKIYMVLRRFVKGLPNTKRIPGLTVSLGKIFIEGPRETVMKARLLLEDRLAQEVRNMQISLVPAELESSEPLPEEAYQRVKVQVTAENTGTSQQHIHELHSFVDTLSQTVRLPMHHYAQHGQLYLVSTPEGLQRLRKSLVRRVRQQDPKLRVELQPVDMNATMPEVPAAKEVGDESVPGQDAGNNETRVAPPQAQTAPTITRDALEQQQQWEDEAETVKSKAADSSALYKRKYSIGEISLAHKSILRTVKFEELRAIAMETSCSSCSRSAIGGDIFFEVMGNYSSLVRFDDMLKARLRIVCQSSGIPSPEVKFEESKAFTEQTSGNKTASQMAEYLQEAARVSDEVRTALRTLTHPVVVITSQLNEAEDRKHNQGRGARAVTVSSFNTVALKPQAIVSFNLKVPSRTWDAISASNELRIHLMAASPAGAAAANIFTQAHDEPEDGFSQLERLGVDITYSHGSFPPSISRPDTVIAHIRAHLMPEKCVHVGDHVIVVARVSNCYLDERSSEDSEAVYGLAYGKKAYRGGADEIRLPEPPSAEANSHSSTGGQVRDEPSQPEASHDRSYAEPQYDFVFDLLRATRDASERVPSRQKLDVHSLLSGITADGLGGEGYSFGYQHGWPQMGSQPRGDRTAQPPNTLRSGKQARSPGVADSNAAESMPQVADTPLWGAKDVAREDSERLAENEAPRPAPAKTSRSLYRAISGKGRGDSSSTFARGRPPGFSAKRFFSSSSQKPKVETRTHEIDARIRDQVEPSAMKMNVADYLCIPEDRTTWKVNRARALRRLKREARQAERRLRKEEGMCDADRAELRDMIERSDRIISKKLAKTAADDVRTMLDKGRVYFERAQFMESAIEKGLAVVLEEAKLVRQQLEQGKIDMVEFGEVKEELESFNAVLTTEANRLRQYAEEYVDGPPENTHGDNEGGEKFDGFQGNR</sequence>
<feature type="coiled-coil region" evidence="2">
    <location>
        <begin position="1400"/>
        <end position="1434"/>
    </location>
</feature>
<dbReference type="Proteomes" id="UP001296104">
    <property type="component" value="Unassembled WGS sequence"/>
</dbReference>
<reference evidence="5" key="1">
    <citation type="submission" date="2023-11" db="EMBL/GenBank/DDBJ databases">
        <authorList>
            <person name="Alioto T."/>
            <person name="Alioto T."/>
            <person name="Gomez Garrido J."/>
        </authorList>
    </citation>
    <scope>NUCLEOTIDE SEQUENCE</scope>
</reference>
<dbReference type="Pfam" id="PF01613">
    <property type="entry name" value="Flavin_Reduct"/>
    <property type="match status" value="1"/>
</dbReference>
<feature type="domain" description="Flavin reductase like" evidence="4">
    <location>
        <begin position="973"/>
        <end position="1150"/>
    </location>
</feature>
<dbReference type="GO" id="GO:0010181">
    <property type="term" value="F:FMN binding"/>
    <property type="evidence" value="ECO:0007669"/>
    <property type="project" value="InterPro"/>
</dbReference>
<accession>A0AAI8Z1D6</accession>
<feature type="region of interest" description="Disordered" evidence="3">
    <location>
        <begin position="1243"/>
        <end position="1366"/>
    </location>
</feature>
<keyword evidence="1" id="KW-0560">Oxidoreductase</keyword>
<feature type="compositionally biased region" description="Basic and acidic residues" evidence="3">
    <location>
        <begin position="548"/>
        <end position="562"/>
    </location>
</feature>
<evidence type="ECO:0000256" key="1">
    <source>
        <dbReference type="ARBA" id="ARBA00023002"/>
    </source>
</evidence>
<dbReference type="InterPro" id="IPR002563">
    <property type="entry name" value="Flavin_Rdtase-like_dom"/>
</dbReference>
<feature type="compositionally biased region" description="Basic and acidic residues" evidence="3">
    <location>
        <begin position="1175"/>
        <end position="1190"/>
    </location>
</feature>
<evidence type="ECO:0000256" key="2">
    <source>
        <dbReference type="SAM" id="Coils"/>
    </source>
</evidence>
<dbReference type="GO" id="GO:0042602">
    <property type="term" value="F:riboflavin reductase (NADPH) activity"/>
    <property type="evidence" value="ECO:0007669"/>
    <property type="project" value="TreeGrafter"/>
</dbReference>
<feature type="compositionally biased region" description="Polar residues" evidence="3">
    <location>
        <begin position="1164"/>
        <end position="1173"/>
    </location>
</feature>
<evidence type="ECO:0000313" key="6">
    <source>
        <dbReference type="Proteomes" id="UP001296104"/>
    </source>
</evidence>
<keyword evidence="6" id="KW-1185">Reference proteome</keyword>
<dbReference type="EMBL" id="CAVMBE010000039">
    <property type="protein sequence ID" value="CAK4030704.1"/>
    <property type="molecule type" value="Genomic_DNA"/>
</dbReference>
<name>A0AAI8Z1D6_9PEZI</name>
<dbReference type="InterPro" id="IPR012349">
    <property type="entry name" value="Split_barrel_FMN-bd"/>
</dbReference>
<comment type="caution">
    <text evidence="5">The sequence shown here is derived from an EMBL/GenBank/DDBJ whole genome shotgun (WGS) entry which is preliminary data.</text>
</comment>
<feature type="region of interest" description="Disordered" evidence="3">
    <location>
        <begin position="793"/>
        <end position="820"/>
    </location>
</feature>
<feature type="compositionally biased region" description="Polar residues" evidence="3">
    <location>
        <begin position="563"/>
        <end position="585"/>
    </location>
</feature>
<proteinExistence type="predicted"/>
<evidence type="ECO:0000256" key="3">
    <source>
        <dbReference type="SAM" id="MobiDB-lite"/>
    </source>
</evidence>
<dbReference type="InterPro" id="IPR050268">
    <property type="entry name" value="NADH-dep_flavin_reductase"/>
</dbReference>
<feature type="compositionally biased region" description="Polar residues" evidence="3">
    <location>
        <begin position="25"/>
        <end position="34"/>
    </location>
</feature>
<dbReference type="SMART" id="SM00903">
    <property type="entry name" value="Flavin_Reduct"/>
    <property type="match status" value="1"/>
</dbReference>
<keyword evidence="2" id="KW-0175">Coiled coil</keyword>